<evidence type="ECO:0000256" key="1">
    <source>
        <dbReference type="SAM" id="MobiDB-lite"/>
    </source>
</evidence>
<comment type="caution">
    <text evidence="2">The sequence shown here is derived from an EMBL/GenBank/DDBJ whole genome shotgun (WGS) entry which is preliminary data.</text>
</comment>
<dbReference type="PANTHER" id="PTHR10775">
    <property type="entry name" value="OS08G0208400 PROTEIN"/>
    <property type="match status" value="1"/>
</dbReference>
<keyword evidence="3" id="KW-1185">Reference proteome</keyword>
<reference evidence="2 3" key="1">
    <citation type="journal article" date="2017" name="Nat. Commun.">
        <title>Genome assembly with in vitro proximity ligation data and whole-genome triplication in lettuce.</title>
        <authorList>
            <person name="Reyes-Chin-Wo S."/>
            <person name="Wang Z."/>
            <person name="Yang X."/>
            <person name="Kozik A."/>
            <person name="Arikit S."/>
            <person name="Song C."/>
            <person name="Xia L."/>
            <person name="Froenicke L."/>
            <person name="Lavelle D.O."/>
            <person name="Truco M.J."/>
            <person name="Xia R."/>
            <person name="Zhu S."/>
            <person name="Xu C."/>
            <person name="Xu H."/>
            <person name="Xu X."/>
            <person name="Cox K."/>
            <person name="Korf I."/>
            <person name="Meyers B.C."/>
            <person name="Michelmore R.W."/>
        </authorList>
    </citation>
    <scope>NUCLEOTIDE SEQUENCE [LARGE SCALE GENOMIC DNA]</scope>
    <source>
        <strain evidence="3">cv. Salinas</strain>
        <tissue evidence="2">Seedlings</tissue>
    </source>
</reference>
<accession>A0A9R1UZH7</accession>
<protein>
    <recommendedName>
        <fullName evidence="4">Transposase-associated domain-containing protein</fullName>
    </recommendedName>
</protein>
<sequence length="258" mass="30327">MKVYNYLMPILVGQFQMMGEYTGVVDSAKELLQNMKRMRIDKDIAWFFVGFVEEYWFWDKHGETSIDEDNTFLGVDDANTNLNEARLFNIKSEYRIPEQSYDAICQLINDVLPKENNMVELEKLWEEGIVTYDISFKRNFHLRAVLLWTISDFPAFAMFFGWSTTGKLACPHCGKHTQIFRQKNGNKMSWLDCYRRFLQVNHPYTKDKHKFKKNREVTEGPPPSKNGEKTLREIEQLGLVKVTELNADDVNKRCGDHI</sequence>
<proteinExistence type="predicted"/>
<name>A0A9R1UZH7_LACSA</name>
<dbReference type="PANTHER" id="PTHR10775:SF182">
    <property type="entry name" value="TRANSPOSON, EN_SPM-LIKE, TRANSPOSASE-ASSOCIATED DOMAIN PROTEIN-RELATED"/>
    <property type="match status" value="1"/>
</dbReference>
<dbReference type="InterPro" id="IPR004242">
    <property type="entry name" value="Transposase_21"/>
</dbReference>
<dbReference type="Proteomes" id="UP000235145">
    <property type="component" value="Unassembled WGS sequence"/>
</dbReference>
<dbReference type="AlphaFoldDB" id="A0A9R1UZH7"/>
<evidence type="ECO:0000313" key="3">
    <source>
        <dbReference type="Proteomes" id="UP000235145"/>
    </source>
</evidence>
<evidence type="ECO:0008006" key="4">
    <source>
        <dbReference type="Google" id="ProtNLM"/>
    </source>
</evidence>
<dbReference type="EMBL" id="NBSK02000007">
    <property type="protein sequence ID" value="KAJ0195593.1"/>
    <property type="molecule type" value="Genomic_DNA"/>
</dbReference>
<feature type="region of interest" description="Disordered" evidence="1">
    <location>
        <begin position="209"/>
        <end position="229"/>
    </location>
</feature>
<organism evidence="2 3">
    <name type="scientific">Lactuca sativa</name>
    <name type="common">Garden lettuce</name>
    <dbReference type="NCBI Taxonomy" id="4236"/>
    <lineage>
        <taxon>Eukaryota</taxon>
        <taxon>Viridiplantae</taxon>
        <taxon>Streptophyta</taxon>
        <taxon>Embryophyta</taxon>
        <taxon>Tracheophyta</taxon>
        <taxon>Spermatophyta</taxon>
        <taxon>Magnoliopsida</taxon>
        <taxon>eudicotyledons</taxon>
        <taxon>Gunneridae</taxon>
        <taxon>Pentapetalae</taxon>
        <taxon>asterids</taxon>
        <taxon>campanulids</taxon>
        <taxon>Asterales</taxon>
        <taxon>Asteraceae</taxon>
        <taxon>Cichorioideae</taxon>
        <taxon>Cichorieae</taxon>
        <taxon>Lactucinae</taxon>
        <taxon>Lactuca</taxon>
    </lineage>
</organism>
<gene>
    <name evidence="2" type="ORF">LSAT_V11C700365110</name>
</gene>
<dbReference type="Pfam" id="PF02992">
    <property type="entry name" value="Transposase_21"/>
    <property type="match status" value="1"/>
</dbReference>
<evidence type="ECO:0000313" key="2">
    <source>
        <dbReference type="EMBL" id="KAJ0195593.1"/>
    </source>
</evidence>